<dbReference type="Proteomes" id="UP001434883">
    <property type="component" value="Unassembled WGS sequence"/>
</dbReference>
<feature type="region of interest" description="Disordered" evidence="1">
    <location>
        <begin position="53"/>
        <end position="102"/>
    </location>
</feature>
<evidence type="ECO:0000313" key="3">
    <source>
        <dbReference type="Proteomes" id="UP001434883"/>
    </source>
</evidence>
<reference evidence="2 3" key="1">
    <citation type="submission" date="2021-06" db="EMBL/GenBank/DDBJ databases">
        <authorList>
            <person name="Palmer J.M."/>
        </authorList>
    </citation>
    <scope>NUCLEOTIDE SEQUENCE [LARGE SCALE GENOMIC DNA]</scope>
    <source>
        <strain evidence="2 3">XC_2019</strain>
        <tissue evidence="2">Muscle</tissue>
    </source>
</reference>
<name>A0ABV0QB19_9TELE</name>
<gene>
    <name evidence="2" type="ORF">XENOCAPTIV_020931</name>
</gene>
<accession>A0ABV0QB19</accession>
<organism evidence="2 3">
    <name type="scientific">Xenoophorus captivus</name>
    <dbReference type="NCBI Taxonomy" id="1517983"/>
    <lineage>
        <taxon>Eukaryota</taxon>
        <taxon>Metazoa</taxon>
        <taxon>Chordata</taxon>
        <taxon>Craniata</taxon>
        <taxon>Vertebrata</taxon>
        <taxon>Euteleostomi</taxon>
        <taxon>Actinopterygii</taxon>
        <taxon>Neopterygii</taxon>
        <taxon>Teleostei</taxon>
        <taxon>Neoteleostei</taxon>
        <taxon>Acanthomorphata</taxon>
        <taxon>Ovalentaria</taxon>
        <taxon>Atherinomorphae</taxon>
        <taxon>Cyprinodontiformes</taxon>
        <taxon>Goodeidae</taxon>
        <taxon>Xenoophorus</taxon>
    </lineage>
</organism>
<comment type="caution">
    <text evidence="2">The sequence shown here is derived from an EMBL/GenBank/DDBJ whole genome shotgun (WGS) entry which is preliminary data.</text>
</comment>
<protein>
    <submittedName>
        <fullName evidence="2">Uncharacterized protein</fullName>
    </submittedName>
</protein>
<sequence>MSPGKSHNFISIPLKSLEGTSEQISISLQTLTTFCQEQTLNMLAYLRHRVFSPTRTRHPPLYPGLGHGGGRLSRDTQTSLSPDASSSSSRGSPRRSQASRET</sequence>
<dbReference type="EMBL" id="JAHRIN010004544">
    <property type="protein sequence ID" value="MEQ2192980.1"/>
    <property type="molecule type" value="Genomic_DNA"/>
</dbReference>
<evidence type="ECO:0000256" key="1">
    <source>
        <dbReference type="SAM" id="MobiDB-lite"/>
    </source>
</evidence>
<feature type="compositionally biased region" description="Low complexity" evidence="1">
    <location>
        <begin position="79"/>
        <end position="96"/>
    </location>
</feature>
<keyword evidence="3" id="KW-1185">Reference proteome</keyword>
<evidence type="ECO:0000313" key="2">
    <source>
        <dbReference type="EMBL" id="MEQ2192980.1"/>
    </source>
</evidence>
<proteinExistence type="predicted"/>